<evidence type="ECO:0000256" key="5">
    <source>
        <dbReference type="ARBA" id="ARBA00022496"/>
    </source>
</evidence>
<dbReference type="Proteomes" id="UP000241788">
    <property type="component" value="Unassembled WGS sequence"/>
</dbReference>
<dbReference type="InterPro" id="IPR037066">
    <property type="entry name" value="Plug_dom_sf"/>
</dbReference>
<accession>A0A1N6NLW4</accession>
<feature type="signal peptide" evidence="17">
    <location>
        <begin position="1"/>
        <end position="40"/>
    </location>
</feature>
<dbReference type="PROSITE" id="PS52016">
    <property type="entry name" value="TONB_DEPENDENT_REC_3"/>
    <property type="match status" value="1"/>
</dbReference>
<dbReference type="SUPFAM" id="SSF56935">
    <property type="entry name" value="Porins"/>
    <property type="match status" value="1"/>
</dbReference>
<gene>
    <name evidence="20" type="ORF">SAMN05421546_0305</name>
</gene>
<keyword evidence="6 14" id="KW-0812">Transmembrane</keyword>
<evidence type="ECO:0000256" key="4">
    <source>
        <dbReference type="ARBA" id="ARBA00022452"/>
    </source>
</evidence>
<comment type="subcellular location">
    <subcellularLocation>
        <location evidence="1 14">Cell outer membrane</location>
        <topology evidence="1 14">Multi-pass membrane protein</topology>
    </subcellularLocation>
</comment>
<evidence type="ECO:0000256" key="1">
    <source>
        <dbReference type="ARBA" id="ARBA00004571"/>
    </source>
</evidence>
<dbReference type="CDD" id="cd01347">
    <property type="entry name" value="ligand_gated_channel"/>
    <property type="match status" value="1"/>
</dbReference>
<dbReference type="InterPro" id="IPR010105">
    <property type="entry name" value="TonB_sidphr_rcpt"/>
</dbReference>
<dbReference type="STRING" id="1604334.SAMN05421546_0305"/>
<evidence type="ECO:0000256" key="13">
    <source>
        <dbReference type="ARBA" id="ARBA00023237"/>
    </source>
</evidence>
<evidence type="ECO:0000256" key="2">
    <source>
        <dbReference type="ARBA" id="ARBA00009810"/>
    </source>
</evidence>
<evidence type="ECO:0000256" key="6">
    <source>
        <dbReference type="ARBA" id="ARBA00022692"/>
    </source>
</evidence>
<evidence type="ECO:0000256" key="8">
    <source>
        <dbReference type="ARBA" id="ARBA00023004"/>
    </source>
</evidence>
<evidence type="ECO:0000256" key="9">
    <source>
        <dbReference type="ARBA" id="ARBA00023065"/>
    </source>
</evidence>
<keyword evidence="11 14" id="KW-0472">Membrane</keyword>
<dbReference type="InterPro" id="IPR012910">
    <property type="entry name" value="Plug_dom"/>
</dbReference>
<keyword evidence="4 14" id="KW-1134">Transmembrane beta strand</keyword>
<evidence type="ECO:0000256" key="7">
    <source>
        <dbReference type="ARBA" id="ARBA00022729"/>
    </source>
</evidence>
<dbReference type="GO" id="GO:0015891">
    <property type="term" value="P:siderophore transport"/>
    <property type="evidence" value="ECO:0007669"/>
    <property type="project" value="InterPro"/>
</dbReference>
<organism evidence="20 21">
    <name type="scientific">Solilutibacter tolerans</name>
    <dbReference type="NCBI Taxonomy" id="1604334"/>
    <lineage>
        <taxon>Bacteria</taxon>
        <taxon>Pseudomonadati</taxon>
        <taxon>Pseudomonadota</taxon>
        <taxon>Gammaproteobacteria</taxon>
        <taxon>Lysobacterales</taxon>
        <taxon>Lysobacteraceae</taxon>
        <taxon>Solilutibacter</taxon>
    </lineage>
</organism>
<evidence type="ECO:0000256" key="10">
    <source>
        <dbReference type="ARBA" id="ARBA00023077"/>
    </source>
</evidence>
<dbReference type="InterPro" id="IPR039426">
    <property type="entry name" value="TonB-dep_rcpt-like"/>
</dbReference>
<dbReference type="PANTHER" id="PTHR32552:SF68">
    <property type="entry name" value="FERRICHROME OUTER MEMBRANE TRANSPORTER_PHAGE RECEPTOR"/>
    <property type="match status" value="1"/>
</dbReference>
<dbReference type="Gene3D" id="2.40.170.20">
    <property type="entry name" value="TonB-dependent receptor, beta-barrel domain"/>
    <property type="match status" value="1"/>
</dbReference>
<dbReference type="InterPro" id="IPR036942">
    <property type="entry name" value="Beta-barrel_TonB_sf"/>
</dbReference>
<dbReference type="PANTHER" id="PTHR32552">
    <property type="entry name" value="FERRICHROME IRON RECEPTOR-RELATED"/>
    <property type="match status" value="1"/>
</dbReference>
<name>A0A1N6NLW4_9GAMM</name>
<evidence type="ECO:0000313" key="21">
    <source>
        <dbReference type="Proteomes" id="UP000241788"/>
    </source>
</evidence>
<dbReference type="EMBL" id="FTLW01000001">
    <property type="protein sequence ID" value="SIP92966.1"/>
    <property type="molecule type" value="Genomic_DNA"/>
</dbReference>
<dbReference type="NCBIfam" id="TIGR01783">
    <property type="entry name" value="TonB-siderophor"/>
    <property type="match status" value="1"/>
</dbReference>
<dbReference type="AlphaFoldDB" id="A0A1N6NLW4"/>
<evidence type="ECO:0000259" key="19">
    <source>
        <dbReference type="Pfam" id="PF07715"/>
    </source>
</evidence>
<evidence type="ECO:0000256" key="3">
    <source>
        <dbReference type="ARBA" id="ARBA00022448"/>
    </source>
</evidence>
<dbReference type="Pfam" id="PF07715">
    <property type="entry name" value="Plug"/>
    <property type="match status" value="1"/>
</dbReference>
<keyword evidence="5" id="KW-0410">Iron transport</keyword>
<dbReference type="GO" id="GO:0015344">
    <property type="term" value="F:siderophore uptake transmembrane transporter activity"/>
    <property type="evidence" value="ECO:0007669"/>
    <property type="project" value="TreeGrafter"/>
</dbReference>
<dbReference type="InterPro" id="IPR010917">
    <property type="entry name" value="TonB_rcpt_CS"/>
</dbReference>
<protein>
    <submittedName>
        <fullName evidence="20">Catecholate siderophore receptor</fullName>
    </submittedName>
</protein>
<evidence type="ECO:0000313" key="20">
    <source>
        <dbReference type="EMBL" id="SIP92966.1"/>
    </source>
</evidence>
<evidence type="ECO:0000256" key="15">
    <source>
        <dbReference type="PROSITE-ProRule" id="PRU10144"/>
    </source>
</evidence>
<keyword evidence="13 14" id="KW-0998">Cell outer membrane</keyword>
<evidence type="ECO:0000256" key="14">
    <source>
        <dbReference type="PROSITE-ProRule" id="PRU01360"/>
    </source>
</evidence>
<dbReference type="PROSITE" id="PS01156">
    <property type="entry name" value="TONB_DEPENDENT_REC_2"/>
    <property type="match status" value="1"/>
</dbReference>
<feature type="domain" description="TonB-dependent receptor plug" evidence="19">
    <location>
        <begin position="81"/>
        <end position="176"/>
    </location>
</feature>
<keyword evidence="3 14" id="KW-0813">Transport</keyword>
<dbReference type="InterPro" id="IPR000531">
    <property type="entry name" value="Beta-barrel_TonB"/>
</dbReference>
<keyword evidence="8" id="KW-0408">Iron</keyword>
<keyword evidence="9" id="KW-0406">Ion transport</keyword>
<feature type="domain" description="TonB-dependent receptor-like beta-barrel" evidence="18">
    <location>
        <begin position="248"/>
        <end position="684"/>
    </location>
</feature>
<dbReference type="GO" id="GO:0009279">
    <property type="term" value="C:cell outer membrane"/>
    <property type="evidence" value="ECO:0007669"/>
    <property type="project" value="UniProtKB-SubCell"/>
</dbReference>
<proteinExistence type="inferred from homology"/>
<evidence type="ECO:0000256" key="16">
    <source>
        <dbReference type="RuleBase" id="RU003357"/>
    </source>
</evidence>
<keyword evidence="12 20" id="KW-0675">Receptor</keyword>
<evidence type="ECO:0000259" key="18">
    <source>
        <dbReference type="Pfam" id="PF00593"/>
    </source>
</evidence>
<keyword evidence="10 16" id="KW-0798">TonB box</keyword>
<evidence type="ECO:0000256" key="11">
    <source>
        <dbReference type="ARBA" id="ARBA00023136"/>
    </source>
</evidence>
<dbReference type="Pfam" id="PF00593">
    <property type="entry name" value="TonB_dep_Rec_b-barrel"/>
    <property type="match status" value="1"/>
</dbReference>
<evidence type="ECO:0000256" key="12">
    <source>
        <dbReference type="ARBA" id="ARBA00023170"/>
    </source>
</evidence>
<feature type="short sequence motif" description="TonB C-terminal box" evidence="15">
    <location>
        <begin position="698"/>
        <end position="715"/>
    </location>
</feature>
<comment type="similarity">
    <text evidence="2 14 16">Belongs to the TonB-dependent receptor family.</text>
</comment>
<sequence length="715" mass="79330">MVLLGTLTIIKRPPMNLTHRPAIRPLAAALIVALSSPAFAADEVSADPVQLDRVVVKGSRYLPAYQALDTRSATKTDTQLVDVPQSATIITEELMRDQAMTGLPEVLRYVPGAGVAQGEGNRDTVVMRGNSSTADFFVDGARDDVQYIRDIYNIERVEALKGPNALIFGRGGSGGVINRVTKQADGREGGAVGIQIGNWNRKRGTVDWSTKMGERAAFRINGMVEDSESYRDGFELKRHGINPVLRFNLGQNTRLDLSYEHFRDERTADRGVPSLNGRPYKTDPSTFFGSPDLSPVEARVNAFDATLVHVFGNGVELRNHFRWADYDKFYQNVFTNGLVTATDGSLQATLAAYNQQTNRRNWFNQSDFVFDFATGSVRHTLLAGAEFGRQDTDNLRMNGAFQGSNRVPVSNPIYTGNVVFTPNRQNESQADIAAIYVQDQIAFSDNWMAVVGVRYDRFNIDMTDLTTAARFSSRDSMWSPRAGLIYKPRQDMSFYASYSMTFQPRAGEQLASLSSSTESLEPEKFINKELGWKWDMNNRLSLTIAAYQLDRQNVAVTDPADITRMILVDGQRARGVEAGIAGRITERWQVMGGYAWQTGEILATQSANAPVGNRLAQLPKHSASLWNRFDLTPKFGVGVGAIYRGSFYASSDNTVTVPGFTRFDGALFWDVNEQVQLQLNIENLLDKEYYSSAHSNQNITPGAPRGAMLSARFSF</sequence>
<evidence type="ECO:0000256" key="17">
    <source>
        <dbReference type="SAM" id="SignalP"/>
    </source>
</evidence>
<keyword evidence="7 17" id="KW-0732">Signal</keyword>
<keyword evidence="21" id="KW-1185">Reference proteome</keyword>
<reference evidence="21" key="1">
    <citation type="submission" date="2017-01" db="EMBL/GenBank/DDBJ databases">
        <authorList>
            <person name="Varghese N."/>
            <person name="Submissions S."/>
        </authorList>
    </citation>
    <scope>NUCLEOTIDE SEQUENCE [LARGE SCALE GENOMIC DNA]</scope>
    <source>
        <strain evidence="21">UM1</strain>
    </source>
</reference>
<feature type="chain" id="PRO_5012094078" evidence="17">
    <location>
        <begin position="41"/>
        <end position="715"/>
    </location>
</feature>
<dbReference type="GO" id="GO:0038023">
    <property type="term" value="F:signaling receptor activity"/>
    <property type="evidence" value="ECO:0007669"/>
    <property type="project" value="InterPro"/>
</dbReference>
<dbReference type="Gene3D" id="2.170.130.10">
    <property type="entry name" value="TonB-dependent receptor, plug domain"/>
    <property type="match status" value="1"/>
</dbReference>